<gene>
    <name evidence="1" type="ORF">EX87_02890</name>
</gene>
<protein>
    <submittedName>
        <fullName evidence="1">Portal protein</fullName>
    </submittedName>
</protein>
<dbReference type="InterPro" id="IPR006944">
    <property type="entry name" value="Phage/GTA_portal"/>
</dbReference>
<dbReference type="EMBL" id="CP011074">
    <property type="protein sequence ID" value="AKF92735.1"/>
    <property type="molecule type" value="Genomic_DNA"/>
</dbReference>
<proteinExistence type="predicted"/>
<dbReference type="RefSeq" id="WP_031411382.1">
    <property type="nucleotide sequence ID" value="NZ_CP011074.1"/>
</dbReference>
<name>A0A0F7EET3_BRELA</name>
<dbReference type="AlphaFoldDB" id="A0A0F7EET3"/>
<dbReference type="NCBIfam" id="TIGR01537">
    <property type="entry name" value="portal_HK97"/>
    <property type="match status" value="1"/>
</dbReference>
<evidence type="ECO:0000313" key="1">
    <source>
        <dbReference type="EMBL" id="AKF92735.1"/>
    </source>
</evidence>
<sequence>MIFRSLFQNESDLQNPKDWLINLLGGSTTYSGERVTGDTALLNSNVYTCASILGGDIGKLPIQIFTRKGNRIERDRNHSVTSLLGIRPNPYMSAYTFKELLQVHVMLWGNAYALIDWGWNGRPEALWPLNPSVTEVTTDPNTGEVWYTTTLPNGEQRKIPWFDVLHLKAISKTGLKGISPISVIREKIGIQQASDKFIGAFYANGTTSRGILKVPDILQPEAKDRTREEWQKLNTGLNNAHKVAILDAGLDYQSLGMPLKDAEFIETQKFGIGEIAKIYKIPPHKLGQLDRATFSNIEHQSIEYVKNTLQPIITNWEQEIDYKLFTSKERKQYYSKFNVESELRGDSQSRAQYYKDMVSISAITFNEVREKENQNGYGEIGDRPIIPLNMTWLDQLEELQKTKASKGGKQADE</sequence>
<reference evidence="1" key="1">
    <citation type="submission" date="2015-03" db="EMBL/GenBank/DDBJ databases">
        <title>MIGS Cultured Bacterial/Archaeal sample from Brevibacillus laterosporus.</title>
        <authorList>
            <person name="Zeng D."/>
            <person name="Zhu L."/>
            <person name="Dong G."/>
            <person name="Ye W."/>
            <person name="Ren D."/>
            <person name="Wu L."/>
            <person name="Xu J."/>
            <person name="Li G."/>
            <person name="Guo L."/>
        </authorList>
    </citation>
    <scope>NUCLEOTIDE SEQUENCE</scope>
    <source>
        <strain evidence="1">B9</strain>
    </source>
</reference>
<dbReference type="Pfam" id="PF04860">
    <property type="entry name" value="Phage_portal"/>
    <property type="match status" value="1"/>
</dbReference>
<dbReference type="InterPro" id="IPR006427">
    <property type="entry name" value="Portal_HK97"/>
</dbReference>
<organism evidence="1">
    <name type="scientific">Brevibacillus laterosporus</name>
    <name type="common">Bacillus laterosporus</name>
    <dbReference type="NCBI Taxonomy" id="1465"/>
    <lineage>
        <taxon>Bacteria</taxon>
        <taxon>Bacillati</taxon>
        <taxon>Bacillota</taxon>
        <taxon>Bacilli</taxon>
        <taxon>Bacillales</taxon>
        <taxon>Paenibacillaceae</taxon>
        <taxon>Brevibacillus</taxon>
    </lineage>
</organism>
<accession>A0A0F7EET3</accession>